<evidence type="ECO:0000256" key="7">
    <source>
        <dbReference type="HAMAP-Rule" id="MF_00210"/>
    </source>
</evidence>
<feature type="binding site" evidence="7">
    <location>
        <position position="23"/>
    </location>
    <ligand>
        <name>3-phosphoshikimate</name>
        <dbReference type="ChEBI" id="CHEBI:145989"/>
    </ligand>
</feature>
<dbReference type="PIRSF" id="PIRSF000505">
    <property type="entry name" value="EPSPS"/>
    <property type="match status" value="1"/>
</dbReference>
<feature type="binding site" evidence="7">
    <location>
        <position position="319"/>
    </location>
    <ligand>
        <name>3-phosphoshikimate</name>
        <dbReference type="ChEBI" id="CHEBI:145989"/>
    </ligand>
</feature>
<keyword evidence="5 7" id="KW-0057">Aromatic amino acid biosynthesis</keyword>
<evidence type="ECO:0000313" key="9">
    <source>
        <dbReference type="EMBL" id="CUQ78547.1"/>
    </source>
</evidence>
<dbReference type="PANTHER" id="PTHR21090">
    <property type="entry name" value="AROM/DEHYDROQUINATE SYNTHASE"/>
    <property type="match status" value="1"/>
</dbReference>
<dbReference type="Gene3D" id="3.65.10.10">
    <property type="entry name" value="Enolpyruvate transferase domain"/>
    <property type="match status" value="2"/>
</dbReference>
<dbReference type="GO" id="GO:0009073">
    <property type="term" value="P:aromatic amino acid family biosynthetic process"/>
    <property type="evidence" value="ECO:0007669"/>
    <property type="project" value="UniProtKB-KW"/>
</dbReference>
<feature type="binding site" evidence="7">
    <location>
        <position position="28"/>
    </location>
    <ligand>
        <name>3-phosphoshikimate</name>
        <dbReference type="ChEBI" id="CHEBI:145989"/>
    </ligand>
</feature>
<evidence type="ECO:0000256" key="1">
    <source>
        <dbReference type="ARBA" id="ARBA00004811"/>
    </source>
</evidence>
<dbReference type="RefSeq" id="WP_055216078.1">
    <property type="nucleotide sequence ID" value="NZ_CZBU01000005.1"/>
</dbReference>
<keyword evidence="3 7" id="KW-0028">Amino-acid biosynthesis</keyword>
<feature type="binding site" evidence="7">
    <location>
        <position position="350"/>
    </location>
    <ligand>
        <name>phosphoenolpyruvate</name>
        <dbReference type="ChEBI" id="CHEBI:58702"/>
    </ligand>
</feature>
<evidence type="ECO:0000256" key="6">
    <source>
        <dbReference type="ARBA" id="ARBA00044633"/>
    </source>
</evidence>
<evidence type="ECO:0000313" key="10">
    <source>
        <dbReference type="Proteomes" id="UP000095621"/>
    </source>
</evidence>
<feature type="binding site" evidence="7">
    <location>
        <position position="23"/>
    </location>
    <ligand>
        <name>phosphoenolpyruvate</name>
        <dbReference type="ChEBI" id="CHEBI:58702"/>
    </ligand>
</feature>
<feature type="binding site" evidence="7">
    <location>
        <position position="416"/>
    </location>
    <ligand>
        <name>phosphoenolpyruvate</name>
        <dbReference type="ChEBI" id="CHEBI:58702"/>
    </ligand>
</feature>
<accession>A0A174YY77</accession>
<dbReference type="SUPFAM" id="SSF55205">
    <property type="entry name" value="EPT/RTPC-like"/>
    <property type="match status" value="1"/>
</dbReference>
<comment type="similarity">
    <text evidence="2 7">Belongs to the EPSP synthase family.</text>
</comment>
<dbReference type="GO" id="GO:0009423">
    <property type="term" value="P:chorismate biosynthetic process"/>
    <property type="evidence" value="ECO:0007669"/>
    <property type="project" value="UniProtKB-UniRule"/>
</dbReference>
<evidence type="ECO:0000256" key="5">
    <source>
        <dbReference type="ARBA" id="ARBA00023141"/>
    </source>
</evidence>
<feature type="binding site" evidence="7">
    <location>
        <position position="346"/>
    </location>
    <ligand>
        <name>3-phosphoshikimate</name>
        <dbReference type="ChEBI" id="CHEBI:145989"/>
    </ligand>
</feature>
<feature type="binding site" evidence="7">
    <location>
        <position position="174"/>
    </location>
    <ligand>
        <name>3-phosphoshikimate</name>
        <dbReference type="ChEBI" id="CHEBI:145989"/>
    </ligand>
</feature>
<dbReference type="InterPro" id="IPR036968">
    <property type="entry name" value="Enolpyruvate_Tfrase_sf"/>
</dbReference>
<feature type="binding site" evidence="7">
    <location>
        <position position="176"/>
    </location>
    <ligand>
        <name>3-phosphoshikimate</name>
        <dbReference type="ChEBI" id="CHEBI:145989"/>
    </ligand>
</feature>
<dbReference type="CDD" id="cd01556">
    <property type="entry name" value="EPSP_synthase"/>
    <property type="match status" value="1"/>
</dbReference>
<evidence type="ECO:0000259" key="8">
    <source>
        <dbReference type="Pfam" id="PF00275"/>
    </source>
</evidence>
<dbReference type="GO" id="GO:0003866">
    <property type="term" value="F:3-phosphoshikimate 1-carboxyvinyltransferase activity"/>
    <property type="evidence" value="ECO:0007669"/>
    <property type="project" value="UniProtKB-UniRule"/>
</dbReference>
<evidence type="ECO:0000256" key="3">
    <source>
        <dbReference type="ARBA" id="ARBA00022605"/>
    </source>
</evidence>
<dbReference type="AlphaFoldDB" id="A0A174YY77"/>
<dbReference type="InterPro" id="IPR006264">
    <property type="entry name" value="EPSP_synthase"/>
</dbReference>
<dbReference type="InterPro" id="IPR001986">
    <property type="entry name" value="Enolpyruvate_Tfrase_dom"/>
</dbReference>
<keyword evidence="4 7" id="KW-0808">Transferase</keyword>
<feature type="binding site" evidence="7">
    <location>
        <position position="391"/>
    </location>
    <ligand>
        <name>phosphoenolpyruvate</name>
        <dbReference type="ChEBI" id="CHEBI:58702"/>
    </ligand>
</feature>
<dbReference type="PANTHER" id="PTHR21090:SF5">
    <property type="entry name" value="PENTAFUNCTIONAL AROM POLYPEPTIDE"/>
    <property type="match status" value="1"/>
</dbReference>
<dbReference type="GO" id="GO:0008652">
    <property type="term" value="P:amino acid biosynthetic process"/>
    <property type="evidence" value="ECO:0007669"/>
    <property type="project" value="UniProtKB-KW"/>
</dbReference>
<evidence type="ECO:0000256" key="4">
    <source>
        <dbReference type="ARBA" id="ARBA00022679"/>
    </source>
</evidence>
<dbReference type="UniPathway" id="UPA00053">
    <property type="reaction ID" value="UER00089"/>
</dbReference>
<dbReference type="GO" id="GO:0005737">
    <property type="term" value="C:cytoplasm"/>
    <property type="evidence" value="ECO:0007669"/>
    <property type="project" value="UniProtKB-SubCell"/>
</dbReference>
<feature type="binding site" evidence="7">
    <location>
        <position position="176"/>
    </location>
    <ligand>
        <name>phosphoenolpyruvate</name>
        <dbReference type="ChEBI" id="CHEBI:58702"/>
    </ligand>
</feature>
<comment type="pathway">
    <text evidence="1 7">Metabolic intermediate biosynthesis; chorismate biosynthesis; chorismate from D-erythrose 4-phosphate and phosphoenolpyruvate: step 6/7.</text>
</comment>
<dbReference type="Pfam" id="PF00275">
    <property type="entry name" value="EPSP_synthase"/>
    <property type="match status" value="1"/>
</dbReference>
<comment type="subcellular location">
    <subcellularLocation>
        <location evidence="7">Cytoplasm</location>
    </subcellularLocation>
</comment>
<organism evidence="9 10">
    <name type="scientific">Lachnospira eligens</name>
    <dbReference type="NCBI Taxonomy" id="39485"/>
    <lineage>
        <taxon>Bacteria</taxon>
        <taxon>Bacillati</taxon>
        <taxon>Bacillota</taxon>
        <taxon>Clostridia</taxon>
        <taxon>Lachnospirales</taxon>
        <taxon>Lachnospiraceae</taxon>
        <taxon>Lachnospira</taxon>
    </lineage>
</organism>
<feature type="binding site" evidence="7">
    <location>
        <position position="175"/>
    </location>
    <ligand>
        <name>3-phosphoshikimate</name>
        <dbReference type="ChEBI" id="CHEBI:145989"/>
    </ligand>
</feature>
<dbReference type="OrthoDB" id="9809920at2"/>
<feature type="binding site" evidence="7">
    <location>
        <position position="96"/>
    </location>
    <ligand>
        <name>phosphoenolpyruvate</name>
        <dbReference type="ChEBI" id="CHEBI:58702"/>
    </ligand>
</feature>
<name>A0A174YY77_9FIRM</name>
<sequence length="431" mass="47287">MSQYKVKKLDHPIHCTVEVPGSKSITNRALLMAALSQGECTLKGVLFSDDSRHFLLSLIALGYIIEVNEVERYVIIHGHGRDIPKKRATINVGSAGTAARFLTAMLALSDGEYTIEASEQMKKRPMLPLFEALQSMGAEFEFLEKDGHLPVNVKGAAYGGKKPQNHVSISISESTQFLSALMMTSPMLEEGIHVHITSNKTEGSYVRITAKMMEQFGCVVDHKGAEYVVPAGSGYYPQTYYIEPDVSAACYFYAAAALTGGTAIVKGVHSNSMQGDLKFIDVLKQMGCAVTEEREGICVSGPKDGEYCGVDVDMNDFSDQSMTLAAIAPFAKTTTVIKNIEHIRLQESDRIEAMVNELNNLGVDVKEGRDRIEISPANVKPGVVDTYNDHRMAMSFALIGLRVDGIIIDNYECCCKTFENYFEVLEKACAQ</sequence>
<dbReference type="HAMAP" id="MF_00210">
    <property type="entry name" value="EPSP_synth"/>
    <property type="match status" value="1"/>
</dbReference>
<evidence type="ECO:0000256" key="2">
    <source>
        <dbReference type="ARBA" id="ARBA00009948"/>
    </source>
</evidence>
<gene>
    <name evidence="7 9" type="primary">aroA</name>
    <name evidence="9" type="ORF">ERS852490_02195</name>
</gene>
<dbReference type="InterPro" id="IPR013792">
    <property type="entry name" value="RNA3'P_cycl/enolpyr_Trfase_a/b"/>
</dbReference>
<feature type="active site" description="Proton acceptor" evidence="7">
    <location>
        <position position="319"/>
    </location>
</feature>
<comment type="subunit">
    <text evidence="7">Monomer.</text>
</comment>
<comment type="function">
    <text evidence="7">Catalyzes the transfer of the enolpyruvyl moiety of phosphoenolpyruvate (PEP) to the 5-hydroxyl of shikimate-3-phosphate (S3P) to produce enolpyruvyl shikimate-3-phosphate and inorganic phosphate.</text>
</comment>
<feature type="domain" description="Enolpyruvate transferase" evidence="8">
    <location>
        <begin position="12"/>
        <end position="425"/>
    </location>
</feature>
<keyword evidence="7" id="KW-0963">Cytoplasm</keyword>
<comment type="catalytic activity">
    <reaction evidence="6">
        <text>3-phosphoshikimate + phosphoenolpyruvate = 5-O-(1-carboxyvinyl)-3-phosphoshikimate + phosphate</text>
        <dbReference type="Rhea" id="RHEA:21256"/>
        <dbReference type="ChEBI" id="CHEBI:43474"/>
        <dbReference type="ChEBI" id="CHEBI:57701"/>
        <dbReference type="ChEBI" id="CHEBI:58702"/>
        <dbReference type="ChEBI" id="CHEBI:145989"/>
        <dbReference type="EC" id="2.5.1.19"/>
    </reaction>
    <physiologicalReaction direction="left-to-right" evidence="6">
        <dbReference type="Rhea" id="RHEA:21257"/>
    </physiologicalReaction>
</comment>
<feature type="binding site" evidence="7">
    <location>
        <position position="124"/>
    </location>
    <ligand>
        <name>phosphoenolpyruvate</name>
        <dbReference type="ChEBI" id="CHEBI:58702"/>
    </ligand>
</feature>
<proteinExistence type="inferred from homology"/>
<dbReference type="EC" id="2.5.1.19" evidence="7"/>
<dbReference type="NCBIfam" id="TIGR01356">
    <property type="entry name" value="aroA"/>
    <property type="match status" value="1"/>
</dbReference>
<dbReference type="Proteomes" id="UP000095621">
    <property type="component" value="Unassembled WGS sequence"/>
</dbReference>
<comment type="caution">
    <text evidence="7">Lacks conserved residue(s) required for the propagation of feature annotation.</text>
</comment>
<dbReference type="EMBL" id="CZBU01000005">
    <property type="protein sequence ID" value="CUQ78547.1"/>
    <property type="molecule type" value="Genomic_DNA"/>
</dbReference>
<reference evidence="9 10" key="1">
    <citation type="submission" date="2015-09" db="EMBL/GenBank/DDBJ databases">
        <authorList>
            <consortium name="Pathogen Informatics"/>
        </authorList>
    </citation>
    <scope>NUCLEOTIDE SEQUENCE [LARGE SCALE GENOMIC DNA]</scope>
    <source>
        <strain evidence="9 10">2789STDY5834875</strain>
    </source>
</reference>
<feature type="binding site" evidence="7">
    <location>
        <position position="24"/>
    </location>
    <ligand>
        <name>3-phosphoshikimate</name>
        <dbReference type="ChEBI" id="CHEBI:145989"/>
    </ligand>
</feature>
<protein>
    <recommendedName>
        <fullName evidence="7">3-phosphoshikimate 1-carboxyvinyltransferase</fullName>
        <ecNumber evidence="7">2.5.1.19</ecNumber>
    </recommendedName>
    <alternativeName>
        <fullName evidence="7">5-enolpyruvylshikimate-3-phosphate synthase</fullName>
        <shortName evidence="7">EPSP synthase</shortName>
        <shortName evidence="7">EPSPS</shortName>
    </alternativeName>
</protein>